<sequence length="225" mass="24031">MNARIAAPARHRHRPRPLPFSIDMVLPPVLGLCYGAWVGWVEHNHGTELFRSQMIGLIAAGLLTALCYGIAAFHHHVISEVRAVMYGAVFGLAMGFGYSVAGSSVLKSSLFGLMFAVIGGVFVFFRVHTREPVSRGDLSSAPVQDRDRRILAEEQERFLAAREAAQERRRPTTAAGPGRPGVTGRAGASGARPGLRPSAARSAESEASRDVKGSDTDLGPTSTGQ</sequence>
<feature type="transmembrane region" description="Helical" evidence="2">
    <location>
        <begin position="108"/>
        <end position="125"/>
    </location>
</feature>
<name>A0A4Z0H2L4_9ACTN</name>
<keyword evidence="2" id="KW-0812">Transmembrane</keyword>
<comment type="caution">
    <text evidence="3">The sequence shown here is derived from an EMBL/GenBank/DDBJ whole genome shotgun (WGS) entry which is preliminary data.</text>
</comment>
<evidence type="ECO:0000256" key="2">
    <source>
        <dbReference type="SAM" id="Phobius"/>
    </source>
</evidence>
<proteinExistence type="predicted"/>
<organism evidence="3 4">
    <name type="scientific">Streptomyces palmae</name>
    <dbReference type="NCBI Taxonomy" id="1701085"/>
    <lineage>
        <taxon>Bacteria</taxon>
        <taxon>Bacillati</taxon>
        <taxon>Actinomycetota</taxon>
        <taxon>Actinomycetes</taxon>
        <taxon>Kitasatosporales</taxon>
        <taxon>Streptomycetaceae</taxon>
        <taxon>Streptomyces</taxon>
    </lineage>
</organism>
<feature type="transmembrane region" description="Helical" evidence="2">
    <location>
        <begin position="83"/>
        <end position="102"/>
    </location>
</feature>
<feature type="transmembrane region" description="Helical" evidence="2">
    <location>
        <begin position="20"/>
        <end position="40"/>
    </location>
</feature>
<dbReference type="OrthoDB" id="4325203at2"/>
<feature type="region of interest" description="Disordered" evidence="1">
    <location>
        <begin position="163"/>
        <end position="225"/>
    </location>
</feature>
<evidence type="ECO:0000313" key="3">
    <source>
        <dbReference type="EMBL" id="TGB03387.1"/>
    </source>
</evidence>
<accession>A0A4Z0H2L4</accession>
<dbReference type="EMBL" id="SRID01000190">
    <property type="protein sequence ID" value="TGB03387.1"/>
    <property type="molecule type" value="Genomic_DNA"/>
</dbReference>
<evidence type="ECO:0000256" key="1">
    <source>
        <dbReference type="SAM" id="MobiDB-lite"/>
    </source>
</evidence>
<evidence type="ECO:0000313" key="4">
    <source>
        <dbReference type="Proteomes" id="UP000297948"/>
    </source>
</evidence>
<keyword evidence="2" id="KW-0472">Membrane</keyword>
<keyword evidence="4" id="KW-1185">Reference proteome</keyword>
<feature type="transmembrane region" description="Helical" evidence="2">
    <location>
        <begin position="52"/>
        <end position="71"/>
    </location>
</feature>
<keyword evidence="2" id="KW-1133">Transmembrane helix</keyword>
<gene>
    <name evidence="3" type="ORF">E4099_19440</name>
</gene>
<dbReference type="AlphaFoldDB" id="A0A4Z0H2L4"/>
<feature type="compositionally biased region" description="Basic and acidic residues" evidence="1">
    <location>
        <begin position="203"/>
        <end position="215"/>
    </location>
</feature>
<reference evidence="3 4" key="1">
    <citation type="submission" date="2019-03" db="EMBL/GenBank/DDBJ databases">
        <authorList>
            <person name="Gonzalez-Pimentel J.L."/>
        </authorList>
    </citation>
    <scope>NUCLEOTIDE SEQUENCE [LARGE SCALE GENOMIC DNA]</scope>
    <source>
        <strain evidence="3 4">JCM 31289</strain>
    </source>
</reference>
<protein>
    <submittedName>
        <fullName evidence="3">Uncharacterized protein</fullName>
    </submittedName>
</protein>
<dbReference type="Proteomes" id="UP000297948">
    <property type="component" value="Unassembled WGS sequence"/>
</dbReference>
<dbReference type="RefSeq" id="WP_135340370.1">
    <property type="nucleotide sequence ID" value="NZ_JBHLTX010000036.1"/>
</dbReference>